<dbReference type="PANTHER" id="PTHR38733">
    <property type="entry name" value="PROTEIN MCRC"/>
    <property type="match status" value="1"/>
</dbReference>
<keyword evidence="2" id="KW-1185">Reference proteome</keyword>
<evidence type="ECO:0000313" key="2">
    <source>
        <dbReference type="Proteomes" id="UP000013063"/>
    </source>
</evidence>
<dbReference type="eggNOG" id="COG4268">
    <property type="taxonomic scope" value="Bacteria"/>
</dbReference>
<dbReference type="Proteomes" id="UP000013063">
    <property type="component" value="Unassembled WGS sequence"/>
</dbReference>
<dbReference type="AlphaFoldDB" id="R0D3S9"/>
<organism evidence="1 2">
    <name type="scientific">Caulobacter vibrioides OR37</name>
    <dbReference type="NCBI Taxonomy" id="1292034"/>
    <lineage>
        <taxon>Bacteria</taxon>
        <taxon>Pseudomonadati</taxon>
        <taxon>Pseudomonadota</taxon>
        <taxon>Alphaproteobacteria</taxon>
        <taxon>Caulobacterales</taxon>
        <taxon>Caulobacteraceae</taxon>
        <taxon>Caulobacter</taxon>
    </lineage>
</organism>
<dbReference type="PATRIC" id="fig|1292034.3.peg.554"/>
<reference evidence="1 2" key="1">
    <citation type="journal article" date="2013" name="Genome Announc.">
        <title>Draft Genome Sequence for Caulobacter sp. Strain OR37, a Bacterium Tolerant to Heavy Metals.</title>
        <authorList>
            <person name="Utturkar S.M."/>
            <person name="Bollmann A."/>
            <person name="Brzoska R.M."/>
            <person name="Klingeman D.M."/>
            <person name="Epstein S.E."/>
            <person name="Palumbo A.V."/>
            <person name="Brown S.D."/>
        </authorList>
    </citation>
    <scope>NUCLEOTIDE SEQUENCE [LARGE SCALE GENOMIC DNA]</scope>
    <source>
        <strain evidence="1 2">OR37</strain>
    </source>
</reference>
<dbReference type="EMBL" id="APMP01000002">
    <property type="protein sequence ID" value="ENZ83261.1"/>
    <property type="molecule type" value="Genomic_DNA"/>
</dbReference>
<comment type="caution">
    <text evidence="1">The sequence shown here is derived from an EMBL/GenBank/DDBJ whole genome shotgun (WGS) entry which is preliminary data.</text>
</comment>
<proteinExistence type="predicted"/>
<dbReference type="Pfam" id="PF10117">
    <property type="entry name" value="McrBC"/>
    <property type="match status" value="1"/>
</dbReference>
<evidence type="ECO:0000313" key="1">
    <source>
        <dbReference type="EMBL" id="ENZ83261.1"/>
    </source>
</evidence>
<sequence length="402" mass="44719" precursor="true">MGGKDGGSILIHGRRALGARQVVGVLAADGVTLEILPKIDVSGADGAAAHGQIRRRLVHMLAVALDLDIASGAMTELSWQKETLLEILIGLFARKLADEVRKGMPRRYLAHEDDLTTLRGQLDVTRQFTTLIARPDRLACRYDDLSPDILLNQIMKATVDRLIRASASAENQRRLRELAFFYADIRSLRPSALAWDGLILDRTNNRWRDLVELARLLLGHRFQTTSSGSQNGFSLTFDMSRLFEAYVARSLKRAFSGTELTVHAQGGRLYCLEDAETGTGRFMTKPDILVKRKGKVELIIDTKWKRISRAVDDPKRGVSQADVYQMMAYSQLYQCPELLLLYPHHRGLGEDAGVMSIHSIRTTSSWLRTATIDLTDASQQSWGEAVGSSRFGLRGDPGSPPF</sequence>
<accession>R0D3S9</accession>
<protein>
    <submittedName>
        <fullName evidence="1">McrBC 5-methylcytosine restriction system component</fullName>
    </submittedName>
</protein>
<dbReference type="PANTHER" id="PTHR38733:SF1">
    <property type="entry name" value="TYPE IV METHYL-DIRECTED RESTRICTION ENZYME ECOKMCRBC"/>
    <property type="match status" value="1"/>
</dbReference>
<name>R0D3S9_CAUVI</name>
<gene>
    <name evidence="1" type="ORF">OR37_00557</name>
</gene>
<dbReference type="REBASE" id="66405">
    <property type="entry name" value="CspOR37McrBC2P"/>
</dbReference>
<dbReference type="InterPro" id="IPR019292">
    <property type="entry name" value="McrC"/>
</dbReference>